<evidence type="ECO:0000256" key="2">
    <source>
        <dbReference type="SAM" id="Phobius"/>
    </source>
</evidence>
<evidence type="ECO:0000313" key="4">
    <source>
        <dbReference type="Proteomes" id="UP001500630"/>
    </source>
</evidence>
<feature type="region of interest" description="Disordered" evidence="1">
    <location>
        <begin position="122"/>
        <end position="142"/>
    </location>
</feature>
<feature type="transmembrane region" description="Helical" evidence="2">
    <location>
        <begin position="231"/>
        <end position="253"/>
    </location>
</feature>
<gene>
    <name evidence="3" type="ORF">GCM10022419_024230</name>
</gene>
<evidence type="ECO:0008006" key="5">
    <source>
        <dbReference type="Google" id="ProtNLM"/>
    </source>
</evidence>
<evidence type="ECO:0000256" key="1">
    <source>
        <dbReference type="SAM" id="MobiDB-lite"/>
    </source>
</evidence>
<sequence>MAWWRLRRGGSGPRRVPEPKRFIPSEVDEDAGLAEITRLVEGLAPGGVDEATGHSLDNLINSTSARWEQEVQAEYARYCAEAATFIGVTDAAVAECRLAEADSRERLADARIALDAARSRLVSSPGANDSGEPGLAGEGGLPRWGGRGHADPMLLAGWPRAPLILHLAALAAAVGADWAAFLQVVKLVLRGESTTTTAMVVAGFTGIVIYLAHTGGVLLRDLRAGSAGVSRSLTVLCLLGWTAFGAAAFVARLTTSARRPAFGTGTSPASDDALIFALFFLAFFVGTGVVAGVGAYLTHNPLRAAYGRALRVHEHVLRRAIVAARALALAEACRSAHANELMAARQSLLHELQVRLALAERLKQMTRVLIAQRAQDPAVTDAIIEPDLKPYAWPRTADSGTPTGAARGTAPSHATP</sequence>
<evidence type="ECO:0000313" key="3">
    <source>
        <dbReference type="EMBL" id="GAA3543218.1"/>
    </source>
</evidence>
<dbReference type="Proteomes" id="UP001500630">
    <property type="component" value="Unassembled WGS sequence"/>
</dbReference>
<feature type="transmembrane region" description="Helical" evidence="2">
    <location>
        <begin position="197"/>
        <end position="219"/>
    </location>
</feature>
<comment type="caution">
    <text evidence="3">The sequence shown here is derived from an EMBL/GenBank/DDBJ whole genome shotgun (WGS) entry which is preliminary data.</text>
</comment>
<feature type="region of interest" description="Disordered" evidence="1">
    <location>
        <begin position="392"/>
        <end position="416"/>
    </location>
</feature>
<keyword evidence="4" id="KW-1185">Reference proteome</keyword>
<keyword evidence="2" id="KW-0472">Membrane</keyword>
<proteinExistence type="predicted"/>
<keyword evidence="2" id="KW-0812">Transmembrane</keyword>
<accession>A0ABP6VZ10</accession>
<keyword evidence="2" id="KW-1133">Transmembrane helix</keyword>
<feature type="transmembrane region" description="Helical" evidence="2">
    <location>
        <begin position="163"/>
        <end position="185"/>
    </location>
</feature>
<protein>
    <recommendedName>
        <fullName evidence="5">Integral membrane protein</fullName>
    </recommendedName>
</protein>
<name>A0ABP6VZ10_9ACTN</name>
<organism evidence="3 4">
    <name type="scientific">Nonomuraea rosea</name>
    <dbReference type="NCBI Taxonomy" id="638574"/>
    <lineage>
        <taxon>Bacteria</taxon>
        <taxon>Bacillati</taxon>
        <taxon>Actinomycetota</taxon>
        <taxon>Actinomycetes</taxon>
        <taxon>Streptosporangiales</taxon>
        <taxon>Streptosporangiaceae</taxon>
        <taxon>Nonomuraea</taxon>
    </lineage>
</organism>
<reference evidence="4" key="1">
    <citation type="journal article" date="2019" name="Int. J. Syst. Evol. Microbiol.">
        <title>The Global Catalogue of Microorganisms (GCM) 10K type strain sequencing project: providing services to taxonomists for standard genome sequencing and annotation.</title>
        <authorList>
            <consortium name="The Broad Institute Genomics Platform"/>
            <consortium name="The Broad Institute Genome Sequencing Center for Infectious Disease"/>
            <person name="Wu L."/>
            <person name="Ma J."/>
        </authorList>
    </citation>
    <scope>NUCLEOTIDE SEQUENCE [LARGE SCALE GENOMIC DNA]</scope>
    <source>
        <strain evidence="4">JCM 17326</strain>
    </source>
</reference>
<dbReference type="EMBL" id="BAABDQ010000004">
    <property type="protein sequence ID" value="GAA3543218.1"/>
    <property type="molecule type" value="Genomic_DNA"/>
</dbReference>
<feature type="transmembrane region" description="Helical" evidence="2">
    <location>
        <begin position="273"/>
        <end position="298"/>
    </location>
</feature>